<dbReference type="Proteomes" id="UP001060215">
    <property type="component" value="Chromosome 14"/>
</dbReference>
<proteinExistence type="predicted"/>
<dbReference type="EMBL" id="CM045771">
    <property type="protein sequence ID" value="KAI7987086.1"/>
    <property type="molecule type" value="Genomic_DNA"/>
</dbReference>
<sequence length="362" mass="41440">MDLGYATDDQYNVYDKGLFTAQPTLYRPKKDKDGDMHGGVNERLEKILKTDRFKPKRTLWTHFPKIASPKKEGFFGRLRRAHGIFGYVHTIHNFAAEIDGIRRRVNDIKDRRQRYGIEEKSGNDTWDARQSFPHVDEPNVVGFEGHMEKLVGMLNNDSQCGVISITGMAGLGKTTLAKKVYNSVQQSFECSAWICVSQQPNTVELLRDVARQLGLHKDKWEHNVHANLFKFLCDKRYVVVIDDLWKIESWDDLMTGIPNNSKSGGRIILTSRNIEVATVGNSVSKVRRVTTNHECISSFNNYGTPKLRAMLFFNGEDLGVDNFPRDLRLLRVISLECQRVAFPLPSEIGNWSHVTYIQLKVH</sequence>
<protein>
    <submittedName>
        <fullName evidence="1">Disease resistance RPP8-like protein 3</fullName>
    </submittedName>
</protein>
<organism evidence="1 2">
    <name type="scientific">Camellia lanceoleosa</name>
    <dbReference type="NCBI Taxonomy" id="1840588"/>
    <lineage>
        <taxon>Eukaryota</taxon>
        <taxon>Viridiplantae</taxon>
        <taxon>Streptophyta</taxon>
        <taxon>Embryophyta</taxon>
        <taxon>Tracheophyta</taxon>
        <taxon>Spermatophyta</taxon>
        <taxon>Magnoliopsida</taxon>
        <taxon>eudicotyledons</taxon>
        <taxon>Gunneridae</taxon>
        <taxon>Pentapetalae</taxon>
        <taxon>asterids</taxon>
        <taxon>Ericales</taxon>
        <taxon>Theaceae</taxon>
        <taxon>Camellia</taxon>
    </lineage>
</organism>
<name>A0ACC0FE93_9ERIC</name>
<reference evidence="1 2" key="1">
    <citation type="journal article" date="2022" name="Plant J.">
        <title>Chromosome-level genome of Camellia lanceoleosa provides a valuable resource for understanding genome evolution and self-incompatibility.</title>
        <authorList>
            <person name="Gong W."/>
            <person name="Xiao S."/>
            <person name="Wang L."/>
            <person name="Liao Z."/>
            <person name="Chang Y."/>
            <person name="Mo W."/>
            <person name="Hu G."/>
            <person name="Li W."/>
            <person name="Zhao G."/>
            <person name="Zhu H."/>
            <person name="Hu X."/>
            <person name="Ji K."/>
            <person name="Xiang X."/>
            <person name="Song Q."/>
            <person name="Yuan D."/>
            <person name="Jin S."/>
            <person name="Zhang L."/>
        </authorList>
    </citation>
    <scope>NUCLEOTIDE SEQUENCE [LARGE SCALE GENOMIC DNA]</scope>
    <source>
        <strain evidence="1">SQ_2022a</strain>
    </source>
</reference>
<accession>A0ACC0FE93</accession>
<evidence type="ECO:0000313" key="2">
    <source>
        <dbReference type="Proteomes" id="UP001060215"/>
    </source>
</evidence>
<evidence type="ECO:0000313" key="1">
    <source>
        <dbReference type="EMBL" id="KAI7987086.1"/>
    </source>
</evidence>
<keyword evidence="2" id="KW-1185">Reference proteome</keyword>
<comment type="caution">
    <text evidence="1">The sequence shown here is derived from an EMBL/GenBank/DDBJ whole genome shotgun (WGS) entry which is preliminary data.</text>
</comment>
<gene>
    <name evidence="1" type="ORF">LOK49_LG13G00644</name>
</gene>